<dbReference type="Pfam" id="PF04965">
    <property type="entry name" value="GPW_gp25"/>
    <property type="match status" value="1"/>
</dbReference>
<evidence type="ECO:0000313" key="3">
    <source>
        <dbReference type="Proteomes" id="UP000267003"/>
    </source>
</evidence>
<evidence type="ECO:0000313" key="2">
    <source>
        <dbReference type="EMBL" id="RKH54935.1"/>
    </source>
</evidence>
<name>A0A3A8PMP8_9BACT</name>
<comment type="caution">
    <text evidence="2">The sequence shown here is derived from an EMBL/GenBank/DDBJ whole genome shotgun (WGS) entry which is preliminary data.</text>
</comment>
<organism evidence="2 3">
    <name type="scientific">Corallococcus aberystwythensis</name>
    <dbReference type="NCBI Taxonomy" id="2316722"/>
    <lineage>
        <taxon>Bacteria</taxon>
        <taxon>Pseudomonadati</taxon>
        <taxon>Myxococcota</taxon>
        <taxon>Myxococcia</taxon>
        <taxon>Myxococcales</taxon>
        <taxon>Cystobacterineae</taxon>
        <taxon>Myxococcaceae</taxon>
        <taxon>Corallococcus</taxon>
    </lineage>
</organism>
<dbReference type="SUPFAM" id="SSF160719">
    <property type="entry name" value="gpW/gp25-like"/>
    <property type="match status" value="1"/>
</dbReference>
<dbReference type="AlphaFoldDB" id="A0A3A8PMP8"/>
<sequence length="117" mass="13022">MDVAFPYAVDLRGATTASGSYEDHVRDLIEQVLFTTPGERLNRPDFGSGLLQLVFAPAGEELLASTRLLLQSNLQRWLGELISVEGLEVSSEDARLAITLRYVVLSTGQRQQNRFVR</sequence>
<accession>A0A3A8PMP8</accession>
<keyword evidence="3" id="KW-1185">Reference proteome</keyword>
<dbReference type="Proteomes" id="UP000267003">
    <property type="component" value="Unassembled WGS sequence"/>
</dbReference>
<evidence type="ECO:0000259" key="1">
    <source>
        <dbReference type="Pfam" id="PF04965"/>
    </source>
</evidence>
<dbReference type="OrthoDB" id="9802846at2"/>
<dbReference type="InterPro" id="IPR007048">
    <property type="entry name" value="IraD/Gp25-like"/>
</dbReference>
<gene>
    <name evidence="2" type="ORF">D7W81_37340</name>
</gene>
<protein>
    <recommendedName>
        <fullName evidence="1">IraD/Gp25-like domain-containing protein</fullName>
    </recommendedName>
</protein>
<reference evidence="3" key="1">
    <citation type="submission" date="2018-09" db="EMBL/GenBank/DDBJ databases">
        <authorList>
            <person name="Livingstone P.G."/>
            <person name="Whitworth D.E."/>
        </authorList>
    </citation>
    <scope>NUCLEOTIDE SEQUENCE [LARGE SCALE GENOMIC DNA]</scope>
    <source>
        <strain evidence="3">AB050A</strain>
    </source>
</reference>
<proteinExistence type="predicted"/>
<dbReference type="EMBL" id="RAWK01000358">
    <property type="protein sequence ID" value="RKH54935.1"/>
    <property type="molecule type" value="Genomic_DNA"/>
</dbReference>
<feature type="domain" description="IraD/Gp25-like" evidence="1">
    <location>
        <begin position="20"/>
        <end position="107"/>
    </location>
</feature>
<dbReference type="Gene3D" id="3.10.450.40">
    <property type="match status" value="1"/>
</dbReference>